<organism evidence="2 3">
    <name type="scientific">Aspergillus tubingensis (strain CBS 134.48)</name>
    <dbReference type="NCBI Taxonomy" id="767770"/>
    <lineage>
        <taxon>Eukaryota</taxon>
        <taxon>Fungi</taxon>
        <taxon>Dikarya</taxon>
        <taxon>Ascomycota</taxon>
        <taxon>Pezizomycotina</taxon>
        <taxon>Eurotiomycetes</taxon>
        <taxon>Eurotiomycetidae</taxon>
        <taxon>Eurotiales</taxon>
        <taxon>Aspergillaceae</taxon>
        <taxon>Aspergillus</taxon>
        <taxon>Aspergillus subgen. Circumdati</taxon>
    </lineage>
</organism>
<feature type="region of interest" description="Disordered" evidence="1">
    <location>
        <begin position="20"/>
        <end position="72"/>
    </location>
</feature>
<feature type="compositionally biased region" description="Basic and acidic residues" evidence="1">
    <location>
        <begin position="62"/>
        <end position="72"/>
    </location>
</feature>
<proteinExistence type="predicted"/>
<evidence type="ECO:0000313" key="3">
    <source>
        <dbReference type="Proteomes" id="UP000184304"/>
    </source>
</evidence>
<evidence type="ECO:0000313" key="2">
    <source>
        <dbReference type="EMBL" id="OJI86537.1"/>
    </source>
</evidence>
<accession>A0A1L9NB73</accession>
<dbReference type="AlphaFoldDB" id="A0A1L9NB73"/>
<gene>
    <name evidence="2" type="ORF">ASPTUDRAFT_476780</name>
</gene>
<dbReference type="Proteomes" id="UP000184304">
    <property type="component" value="Unassembled WGS sequence"/>
</dbReference>
<dbReference type="VEuPathDB" id="FungiDB:ASPTUDRAFT_476780"/>
<name>A0A1L9NB73_ASPTC</name>
<sequence length="154" mass="17772">MTARSGWNVRRKEMGVCLSSGTQINKGNPVEKGKRRRRPAHWRDHQCKKRTHPGCRSSRTKTRCENGTRRREGRQSGAMVITFIEIGRIYELKARWGHVQKPRQALGLDDSFEWVSGRRRCTHTRTAGWPAPVQRTWCVTSDCMIRCSSISSHP</sequence>
<evidence type="ECO:0000256" key="1">
    <source>
        <dbReference type="SAM" id="MobiDB-lite"/>
    </source>
</evidence>
<feature type="compositionally biased region" description="Basic residues" evidence="1">
    <location>
        <begin position="33"/>
        <end position="61"/>
    </location>
</feature>
<reference evidence="3" key="1">
    <citation type="journal article" date="2017" name="Genome Biol.">
        <title>Comparative genomics reveals high biological diversity and specific adaptations in the industrially and medically important fungal genus Aspergillus.</title>
        <authorList>
            <person name="de Vries R.P."/>
            <person name="Riley R."/>
            <person name="Wiebenga A."/>
            <person name="Aguilar-Osorio G."/>
            <person name="Amillis S."/>
            <person name="Uchima C.A."/>
            <person name="Anderluh G."/>
            <person name="Asadollahi M."/>
            <person name="Askin M."/>
            <person name="Barry K."/>
            <person name="Battaglia E."/>
            <person name="Bayram O."/>
            <person name="Benocci T."/>
            <person name="Braus-Stromeyer S.A."/>
            <person name="Caldana C."/>
            <person name="Canovas D."/>
            <person name="Cerqueira G.C."/>
            <person name="Chen F."/>
            <person name="Chen W."/>
            <person name="Choi C."/>
            <person name="Clum A."/>
            <person name="Dos Santos R.A."/>
            <person name="Damasio A.R."/>
            <person name="Diallinas G."/>
            <person name="Emri T."/>
            <person name="Fekete E."/>
            <person name="Flipphi M."/>
            <person name="Freyberg S."/>
            <person name="Gallo A."/>
            <person name="Gournas C."/>
            <person name="Habgood R."/>
            <person name="Hainaut M."/>
            <person name="Harispe M.L."/>
            <person name="Henrissat B."/>
            <person name="Hilden K.S."/>
            <person name="Hope R."/>
            <person name="Hossain A."/>
            <person name="Karabika E."/>
            <person name="Karaffa L."/>
            <person name="Karanyi Z."/>
            <person name="Krasevec N."/>
            <person name="Kuo A."/>
            <person name="Kusch H."/>
            <person name="LaButti K."/>
            <person name="Lagendijk E.L."/>
            <person name="Lapidus A."/>
            <person name="Levasseur A."/>
            <person name="Lindquist E."/>
            <person name="Lipzen A."/>
            <person name="Logrieco A.F."/>
            <person name="MacCabe A."/>
            <person name="Maekelae M.R."/>
            <person name="Malavazi I."/>
            <person name="Melin P."/>
            <person name="Meyer V."/>
            <person name="Mielnichuk N."/>
            <person name="Miskei M."/>
            <person name="Molnar A.P."/>
            <person name="Mule G."/>
            <person name="Ngan C.Y."/>
            <person name="Orejas M."/>
            <person name="Orosz E."/>
            <person name="Ouedraogo J.P."/>
            <person name="Overkamp K.M."/>
            <person name="Park H.-S."/>
            <person name="Perrone G."/>
            <person name="Piumi F."/>
            <person name="Punt P.J."/>
            <person name="Ram A.F."/>
            <person name="Ramon A."/>
            <person name="Rauscher S."/>
            <person name="Record E."/>
            <person name="Riano-Pachon D.M."/>
            <person name="Robert V."/>
            <person name="Roehrig J."/>
            <person name="Ruller R."/>
            <person name="Salamov A."/>
            <person name="Salih N.S."/>
            <person name="Samson R.A."/>
            <person name="Sandor E."/>
            <person name="Sanguinetti M."/>
            <person name="Schuetze T."/>
            <person name="Sepcic K."/>
            <person name="Shelest E."/>
            <person name="Sherlock G."/>
            <person name="Sophianopoulou V."/>
            <person name="Squina F.M."/>
            <person name="Sun H."/>
            <person name="Susca A."/>
            <person name="Todd R.B."/>
            <person name="Tsang A."/>
            <person name="Unkles S.E."/>
            <person name="van de Wiele N."/>
            <person name="van Rossen-Uffink D."/>
            <person name="Oliveira J.V."/>
            <person name="Vesth T.C."/>
            <person name="Visser J."/>
            <person name="Yu J.-H."/>
            <person name="Zhou M."/>
            <person name="Andersen M.R."/>
            <person name="Archer D.B."/>
            <person name="Baker S.E."/>
            <person name="Benoit I."/>
            <person name="Brakhage A.A."/>
            <person name="Braus G.H."/>
            <person name="Fischer R."/>
            <person name="Frisvad J.C."/>
            <person name="Goldman G.H."/>
            <person name="Houbraken J."/>
            <person name="Oakley B."/>
            <person name="Pocsi I."/>
            <person name="Scazzocchio C."/>
            <person name="Seiboth B."/>
            <person name="vanKuyk P.A."/>
            <person name="Wortman J."/>
            <person name="Dyer P.S."/>
            <person name="Grigoriev I.V."/>
        </authorList>
    </citation>
    <scope>NUCLEOTIDE SEQUENCE [LARGE SCALE GENOMIC DNA]</scope>
    <source>
        <strain evidence="3">CBS 134.48</strain>
    </source>
</reference>
<dbReference type="EMBL" id="KV878187">
    <property type="protein sequence ID" value="OJI86537.1"/>
    <property type="molecule type" value="Genomic_DNA"/>
</dbReference>
<protein>
    <submittedName>
        <fullName evidence="2">Uncharacterized protein</fullName>
    </submittedName>
</protein>
<keyword evidence="3" id="KW-1185">Reference proteome</keyword>